<evidence type="ECO:0000313" key="2">
    <source>
        <dbReference type="EMBL" id="PKI65942.1"/>
    </source>
</evidence>
<dbReference type="Proteomes" id="UP000233551">
    <property type="component" value="Unassembled WGS sequence"/>
</dbReference>
<dbReference type="AlphaFoldDB" id="A0A2I0KBR0"/>
<dbReference type="EMBL" id="PGOL01000700">
    <property type="protein sequence ID" value="PKI65942.1"/>
    <property type="molecule type" value="Genomic_DNA"/>
</dbReference>
<accession>A0A2I0KBR0</accession>
<reference evidence="2 3" key="1">
    <citation type="submission" date="2017-11" db="EMBL/GenBank/DDBJ databases">
        <title>De-novo sequencing of pomegranate (Punica granatum L.) genome.</title>
        <authorList>
            <person name="Akparov Z."/>
            <person name="Amiraslanov A."/>
            <person name="Hajiyeva S."/>
            <person name="Abbasov M."/>
            <person name="Kaur K."/>
            <person name="Hamwieh A."/>
            <person name="Solovyev V."/>
            <person name="Salamov A."/>
            <person name="Braich B."/>
            <person name="Kosarev P."/>
            <person name="Mahmoud A."/>
            <person name="Hajiyev E."/>
            <person name="Babayeva S."/>
            <person name="Izzatullayeva V."/>
            <person name="Mammadov A."/>
            <person name="Mammadov A."/>
            <person name="Sharifova S."/>
            <person name="Ojaghi J."/>
            <person name="Eynullazada K."/>
            <person name="Bayramov B."/>
            <person name="Abdulazimova A."/>
            <person name="Shahmuradov I."/>
        </authorList>
    </citation>
    <scope>NUCLEOTIDE SEQUENCE [LARGE SCALE GENOMIC DNA]</scope>
    <source>
        <strain evidence="3">cv. AG2017</strain>
        <tissue evidence="2">Leaf</tissue>
    </source>
</reference>
<evidence type="ECO:0000256" key="1">
    <source>
        <dbReference type="SAM" id="MobiDB-lite"/>
    </source>
</evidence>
<keyword evidence="3" id="KW-1185">Reference proteome</keyword>
<name>A0A2I0KBR0_PUNGR</name>
<proteinExistence type="predicted"/>
<comment type="caution">
    <text evidence="2">The sequence shown here is derived from an EMBL/GenBank/DDBJ whole genome shotgun (WGS) entry which is preliminary data.</text>
</comment>
<organism evidence="2 3">
    <name type="scientific">Punica granatum</name>
    <name type="common">Pomegranate</name>
    <dbReference type="NCBI Taxonomy" id="22663"/>
    <lineage>
        <taxon>Eukaryota</taxon>
        <taxon>Viridiplantae</taxon>
        <taxon>Streptophyta</taxon>
        <taxon>Embryophyta</taxon>
        <taxon>Tracheophyta</taxon>
        <taxon>Spermatophyta</taxon>
        <taxon>Magnoliopsida</taxon>
        <taxon>eudicotyledons</taxon>
        <taxon>Gunneridae</taxon>
        <taxon>Pentapetalae</taxon>
        <taxon>rosids</taxon>
        <taxon>malvids</taxon>
        <taxon>Myrtales</taxon>
        <taxon>Lythraceae</taxon>
        <taxon>Punica</taxon>
    </lineage>
</organism>
<gene>
    <name evidence="2" type="ORF">CRG98_013662</name>
</gene>
<feature type="region of interest" description="Disordered" evidence="1">
    <location>
        <begin position="71"/>
        <end position="92"/>
    </location>
</feature>
<evidence type="ECO:0000313" key="3">
    <source>
        <dbReference type="Proteomes" id="UP000233551"/>
    </source>
</evidence>
<sequence>MLTGLGLEWEPLILARLGSLTVSTTDELTALLLGHESHRSYAVAAVRQLPPIAPLFGLLGSSLVEIHYADERQKNSNGKSKNKVNGKGKGSERHLWISESYLGWRRSSFLRVGSQL</sequence>
<protein>
    <submittedName>
        <fullName evidence="2">Uncharacterized protein</fullName>
    </submittedName>
</protein>